<proteinExistence type="predicted"/>
<dbReference type="InterPro" id="IPR004606">
    <property type="entry name" value="Mop_domain"/>
</dbReference>
<dbReference type="SUPFAM" id="SSF50331">
    <property type="entry name" value="MOP-like"/>
    <property type="match status" value="1"/>
</dbReference>
<evidence type="ECO:0000256" key="2">
    <source>
        <dbReference type="ARBA" id="ARBA00022475"/>
    </source>
</evidence>
<evidence type="ECO:0000256" key="6">
    <source>
        <dbReference type="ARBA" id="ARBA00022840"/>
    </source>
</evidence>
<dbReference type="PROSITE" id="PS00211">
    <property type="entry name" value="ABC_TRANSPORTER_1"/>
    <property type="match status" value="1"/>
</dbReference>
<keyword evidence="5" id="KW-0547">Nucleotide-binding</keyword>
<dbReference type="RefSeq" id="WP_014704161.1">
    <property type="nucleotide sequence ID" value="NC_017856.1"/>
</dbReference>
<dbReference type="GO" id="GO:0005524">
    <property type="term" value="F:ATP binding"/>
    <property type="evidence" value="ECO:0007669"/>
    <property type="project" value="UniProtKB-KW"/>
</dbReference>
<dbReference type="GO" id="GO:0016887">
    <property type="term" value="F:ATP hydrolysis activity"/>
    <property type="evidence" value="ECO:0007669"/>
    <property type="project" value="InterPro"/>
</dbReference>
<dbReference type="GO" id="GO:0140359">
    <property type="term" value="F:ABC-type transporter activity"/>
    <property type="evidence" value="ECO:0007669"/>
    <property type="project" value="InterPro"/>
</dbReference>
<dbReference type="InterPro" id="IPR005116">
    <property type="entry name" value="Transp-assoc_OB_typ1"/>
</dbReference>
<protein>
    <submittedName>
        <fullName evidence="12">Molybdenum transport ATP-binding protein ModC</fullName>
    </submittedName>
</protein>
<keyword evidence="2" id="KW-1003">Cell membrane</keyword>
<dbReference type="SUPFAM" id="SSF52540">
    <property type="entry name" value="P-loop containing nucleoside triphosphate hydrolases"/>
    <property type="match status" value="1"/>
</dbReference>
<evidence type="ECO:0000259" key="10">
    <source>
        <dbReference type="PROSITE" id="PS50893"/>
    </source>
</evidence>
<evidence type="ECO:0000256" key="5">
    <source>
        <dbReference type="ARBA" id="ARBA00022741"/>
    </source>
</evidence>
<dbReference type="GO" id="GO:0016020">
    <property type="term" value="C:membrane"/>
    <property type="evidence" value="ECO:0007669"/>
    <property type="project" value="InterPro"/>
</dbReference>
<reference evidence="12 13" key="1">
    <citation type="journal article" date="2012" name="J. Bacteriol.">
        <title>Complete genome sequences of Methylophaga sp. strain JAM1 and Methylophaga sp. strain JAM7.</title>
        <authorList>
            <person name="Villeneuve C."/>
            <person name="Martineau C."/>
            <person name="Mauffrey F."/>
            <person name="Villemur R."/>
        </authorList>
    </citation>
    <scope>NUCLEOTIDE SEQUENCE [LARGE SCALE GENOMIC DNA]</scope>
    <source>
        <strain evidence="12 13">JAM7</strain>
    </source>
</reference>
<dbReference type="Proteomes" id="UP000009145">
    <property type="component" value="Chromosome"/>
</dbReference>
<keyword evidence="1" id="KW-0813">Transport</keyword>
<dbReference type="SMART" id="SM00382">
    <property type="entry name" value="AAA"/>
    <property type="match status" value="1"/>
</dbReference>
<dbReference type="PATRIC" id="fig|754477.3.peg.1570"/>
<evidence type="ECO:0000256" key="1">
    <source>
        <dbReference type="ARBA" id="ARBA00022448"/>
    </source>
</evidence>
<keyword evidence="7" id="KW-1278">Translocase</keyword>
<evidence type="ECO:0000313" key="13">
    <source>
        <dbReference type="Proteomes" id="UP000009145"/>
    </source>
</evidence>
<keyword evidence="8" id="KW-0472">Membrane</keyword>
<dbReference type="InterPro" id="IPR003439">
    <property type="entry name" value="ABC_transporter-like_ATP-bd"/>
</dbReference>
<dbReference type="Gene3D" id="2.40.50.100">
    <property type="match status" value="1"/>
</dbReference>
<dbReference type="PANTHER" id="PTHR43514:SF4">
    <property type="entry name" value="ABC TRANSPORTER I FAMILY MEMBER 10"/>
    <property type="match status" value="1"/>
</dbReference>
<dbReference type="HOGENOM" id="CLU_000604_1_1_6"/>
<dbReference type="InterPro" id="IPR017871">
    <property type="entry name" value="ABC_transporter-like_CS"/>
</dbReference>
<dbReference type="InterPro" id="IPR003593">
    <property type="entry name" value="AAA+_ATPase"/>
</dbReference>
<dbReference type="InterPro" id="IPR008995">
    <property type="entry name" value="Mo/tungstate-bd_C_term_dom"/>
</dbReference>
<dbReference type="Pfam" id="PF03459">
    <property type="entry name" value="TOBE"/>
    <property type="match status" value="1"/>
</dbReference>
<dbReference type="KEGG" id="mec:Q7C_1592"/>
<dbReference type="AlphaFoldDB" id="I1YIJ8"/>
<dbReference type="EMBL" id="CP003380">
    <property type="protein sequence ID" value="AFJ02741.1"/>
    <property type="molecule type" value="Genomic_DNA"/>
</dbReference>
<feature type="domain" description="Mop" evidence="11">
    <location>
        <begin position="290"/>
        <end position="354"/>
    </location>
</feature>
<dbReference type="STRING" id="754477.Q7C_1592"/>
<evidence type="ECO:0000256" key="9">
    <source>
        <dbReference type="PROSITE-ProRule" id="PRU01213"/>
    </source>
</evidence>
<dbReference type="NCBIfam" id="TIGR02142">
    <property type="entry name" value="modC_ABC"/>
    <property type="match status" value="1"/>
</dbReference>
<gene>
    <name evidence="12" type="ordered locus">Q7C_1592</name>
</gene>
<keyword evidence="4" id="KW-0997">Cell inner membrane</keyword>
<evidence type="ECO:0000256" key="7">
    <source>
        <dbReference type="ARBA" id="ARBA00022967"/>
    </source>
</evidence>
<dbReference type="OrthoDB" id="9802264at2"/>
<organism evidence="12 13">
    <name type="scientific">Methylophaga frappieri (strain ATCC BAA-2434 / DSM 25690 / JAM7)</name>
    <dbReference type="NCBI Taxonomy" id="754477"/>
    <lineage>
        <taxon>Bacteria</taxon>
        <taxon>Pseudomonadati</taxon>
        <taxon>Pseudomonadota</taxon>
        <taxon>Gammaproteobacteria</taxon>
        <taxon>Thiotrichales</taxon>
        <taxon>Piscirickettsiaceae</taxon>
        <taxon>Methylophaga</taxon>
    </lineage>
</organism>
<dbReference type="PROSITE" id="PS51866">
    <property type="entry name" value="MOP"/>
    <property type="match status" value="1"/>
</dbReference>
<dbReference type="eggNOG" id="COG4148">
    <property type="taxonomic scope" value="Bacteria"/>
</dbReference>
<dbReference type="InterPro" id="IPR011868">
    <property type="entry name" value="ModC_ABC_ATP-bd"/>
</dbReference>
<sequence length="354" mass="38967">MSLQTTLNIPREDFTVDLDLTVATGKVSAIFGPSGSGKTTILRSIAGLEKNVTGRIQVHNEIWLSDTVCLPAHQRRIGFVFQDAGLLPHLTVEENIRFGLKRLPVSQRRSSFDDTIALLRLSSMLSRRIQTLSGGERQRVALARAIMTSPSVLLLDEPLAAVDEAHKAEILSYIEMFQRQLKITMLYVSHDLAEVARLSDNIMLIDHGRSIAYGSSQTILTSLDSPLARADNAAAIINTLVISHDSQYGLSRLQFGDDDFFITKLLAIGTAVRLRINATDVSISLTRPINSSILNSFSVRITDIRPVSDAQVLLRLQIGTTYLLSRITKKSADQLNCQIGQSVYAQVKAVSIIQ</sequence>
<evidence type="ECO:0000259" key="11">
    <source>
        <dbReference type="PROSITE" id="PS51866"/>
    </source>
</evidence>
<dbReference type="Gene3D" id="3.40.50.300">
    <property type="entry name" value="P-loop containing nucleotide triphosphate hydrolases"/>
    <property type="match status" value="1"/>
</dbReference>
<evidence type="ECO:0000256" key="4">
    <source>
        <dbReference type="ARBA" id="ARBA00022519"/>
    </source>
</evidence>
<keyword evidence="3 9" id="KW-0500">Molybdenum</keyword>
<dbReference type="GO" id="GO:0015098">
    <property type="term" value="F:molybdate ion transmembrane transporter activity"/>
    <property type="evidence" value="ECO:0007669"/>
    <property type="project" value="InterPro"/>
</dbReference>
<accession>I1YIJ8</accession>
<dbReference type="PROSITE" id="PS50893">
    <property type="entry name" value="ABC_TRANSPORTER_2"/>
    <property type="match status" value="1"/>
</dbReference>
<evidence type="ECO:0000313" key="12">
    <source>
        <dbReference type="EMBL" id="AFJ02741.1"/>
    </source>
</evidence>
<keyword evidence="13" id="KW-1185">Reference proteome</keyword>
<evidence type="ECO:0000256" key="3">
    <source>
        <dbReference type="ARBA" id="ARBA00022505"/>
    </source>
</evidence>
<dbReference type="PANTHER" id="PTHR43514">
    <property type="entry name" value="ABC TRANSPORTER I FAMILY MEMBER 10"/>
    <property type="match status" value="1"/>
</dbReference>
<dbReference type="Pfam" id="PF00005">
    <property type="entry name" value="ABC_tran"/>
    <property type="match status" value="1"/>
</dbReference>
<dbReference type="InterPro" id="IPR050334">
    <property type="entry name" value="Molybdenum_import_ModC"/>
</dbReference>
<feature type="domain" description="ABC transporter" evidence="10">
    <location>
        <begin position="1"/>
        <end position="232"/>
    </location>
</feature>
<keyword evidence="6 12" id="KW-0067">ATP-binding</keyword>
<evidence type="ECO:0000256" key="8">
    <source>
        <dbReference type="ARBA" id="ARBA00023136"/>
    </source>
</evidence>
<name>I1YIJ8_METFJ</name>
<dbReference type="InterPro" id="IPR027417">
    <property type="entry name" value="P-loop_NTPase"/>
</dbReference>